<proteinExistence type="predicted"/>
<dbReference type="RefSeq" id="WP_184891807.1">
    <property type="nucleotide sequence ID" value="NZ_JACHMX010000001.1"/>
</dbReference>
<keyword evidence="2" id="KW-1185">Reference proteome</keyword>
<comment type="caution">
    <text evidence="1">The sequence shown here is derived from an EMBL/GenBank/DDBJ whole genome shotgun (WGS) entry which is preliminary data.</text>
</comment>
<evidence type="ECO:0000313" key="2">
    <source>
        <dbReference type="Proteomes" id="UP000580861"/>
    </source>
</evidence>
<dbReference type="AlphaFoldDB" id="A0A841AW25"/>
<dbReference type="Proteomes" id="UP000580861">
    <property type="component" value="Unassembled WGS sequence"/>
</dbReference>
<evidence type="ECO:0000313" key="1">
    <source>
        <dbReference type="EMBL" id="MBB5850562.1"/>
    </source>
</evidence>
<protein>
    <submittedName>
        <fullName evidence="1">Uncharacterized protein</fullName>
    </submittedName>
</protein>
<dbReference type="EMBL" id="JACHMX010000001">
    <property type="protein sequence ID" value="MBB5850562.1"/>
    <property type="molecule type" value="Genomic_DNA"/>
</dbReference>
<gene>
    <name evidence="1" type="ORF">HDA45_000649</name>
</gene>
<name>A0A841AW25_9PSEU</name>
<sequence length="62" mass="6655">MRNTAVDTVRSLFAESGVDTAVVRQDAFVIDRFDNWSNQPADVVFGCFTGACCVAPPLAEAC</sequence>
<accession>A0A841AW25</accession>
<organism evidence="1 2">
    <name type="scientific">Amycolatopsis umgeniensis</name>
    <dbReference type="NCBI Taxonomy" id="336628"/>
    <lineage>
        <taxon>Bacteria</taxon>
        <taxon>Bacillati</taxon>
        <taxon>Actinomycetota</taxon>
        <taxon>Actinomycetes</taxon>
        <taxon>Pseudonocardiales</taxon>
        <taxon>Pseudonocardiaceae</taxon>
        <taxon>Amycolatopsis</taxon>
    </lineage>
</organism>
<reference evidence="1 2" key="1">
    <citation type="submission" date="2020-08" db="EMBL/GenBank/DDBJ databases">
        <title>Sequencing the genomes of 1000 actinobacteria strains.</title>
        <authorList>
            <person name="Klenk H.-P."/>
        </authorList>
    </citation>
    <scope>NUCLEOTIDE SEQUENCE [LARGE SCALE GENOMIC DNA]</scope>
    <source>
        <strain evidence="1 2">DSM 45272</strain>
    </source>
</reference>